<dbReference type="SMART" id="SM00594">
    <property type="entry name" value="UAS"/>
    <property type="match status" value="1"/>
</dbReference>
<keyword evidence="4" id="KW-1185">Reference proteome</keyword>
<dbReference type="InterPro" id="IPR036249">
    <property type="entry name" value="Thioredoxin-like_sf"/>
</dbReference>
<dbReference type="SMART" id="SM00166">
    <property type="entry name" value="UBX"/>
    <property type="match status" value="1"/>
</dbReference>
<dbReference type="InterPro" id="IPR029071">
    <property type="entry name" value="Ubiquitin-like_domsf"/>
</dbReference>
<dbReference type="InterPro" id="IPR001012">
    <property type="entry name" value="UBX_dom"/>
</dbReference>
<dbReference type="Pfam" id="PF00789">
    <property type="entry name" value="UBX"/>
    <property type="match status" value="1"/>
</dbReference>
<dbReference type="GO" id="GO:0036503">
    <property type="term" value="P:ERAD pathway"/>
    <property type="evidence" value="ECO:0007669"/>
    <property type="project" value="TreeGrafter"/>
</dbReference>
<keyword evidence="1" id="KW-0833">Ubl conjugation pathway</keyword>
<gene>
    <name evidence="3" type="ORF">QVD17_16351</name>
</gene>
<dbReference type="InterPro" id="IPR049483">
    <property type="entry name" value="FAF1_2-like_UAS"/>
</dbReference>
<feature type="domain" description="UBX" evidence="2">
    <location>
        <begin position="284"/>
        <end position="363"/>
    </location>
</feature>
<proteinExistence type="predicted"/>
<dbReference type="PROSITE" id="PS50033">
    <property type="entry name" value="UBX"/>
    <property type="match status" value="1"/>
</dbReference>
<sequence>MILVDPNIIAKAKMSSPLDQLETSCTRLVRRMVNLPRTISRAVDQGLDLMTIRGGGGYHHQFPPPSVPLHQYQYQHQHQYHHPSPYHSIPDNLQSSWGFLAGFEQQFGLTHPFFYTCRFIEVLKLAQDEHKFVFLYLHSLNHPYTQSFCKDTLCSEVVVQFLDANFMSWGGLADRGECLHLATTLQPTTFPFCAVVARGSDDSLVVVQKMEGPVSAEELVETLQTTLEEQGLAFDNKRAKEEKRRADIRLREEQDAAYLASLKADQEKATKHVNKPEHLANAIPNTQDIQILIRFPSGERKERVFSASDKIEAIFVFIDSLGLPGVGGNYRLVSSFPRKVYGADQMRKSLKDAEFHRETTLFIEYV</sequence>
<dbReference type="Gene3D" id="3.10.20.90">
    <property type="entry name" value="Phosphatidylinositol 3-kinase Catalytic Subunit, Chain A, domain 1"/>
    <property type="match status" value="1"/>
</dbReference>
<protein>
    <recommendedName>
        <fullName evidence="2">UBX domain-containing protein</fullName>
    </recommendedName>
</protein>
<evidence type="ECO:0000259" key="2">
    <source>
        <dbReference type="PROSITE" id="PS50033"/>
    </source>
</evidence>
<dbReference type="Gene3D" id="3.40.30.10">
    <property type="entry name" value="Glutaredoxin"/>
    <property type="match status" value="1"/>
</dbReference>
<name>A0AAD8KS01_TARER</name>
<dbReference type="InterPro" id="IPR006577">
    <property type="entry name" value="UAS"/>
</dbReference>
<dbReference type="Proteomes" id="UP001229421">
    <property type="component" value="Unassembled WGS sequence"/>
</dbReference>
<dbReference type="InterPro" id="IPR050730">
    <property type="entry name" value="UBX_domain-protein"/>
</dbReference>
<dbReference type="SUPFAM" id="SSF54236">
    <property type="entry name" value="Ubiquitin-like"/>
    <property type="match status" value="1"/>
</dbReference>
<dbReference type="GO" id="GO:0005783">
    <property type="term" value="C:endoplasmic reticulum"/>
    <property type="evidence" value="ECO:0007669"/>
    <property type="project" value="TreeGrafter"/>
</dbReference>
<dbReference type="AlphaFoldDB" id="A0AAD8KS01"/>
<organism evidence="3 4">
    <name type="scientific">Tagetes erecta</name>
    <name type="common">African marigold</name>
    <dbReference type="NCBI Taxonomy" id="13708"/>
    <lineage>
        <taxon>Eukaryota</taxon>
        <taxon>Viridiplantae</taxon>
        <taxon>Streptophyta</taxon>
        <taxon>Embryophyta</taxon>
        <taxon>Tracheophyta</taxon>
        <taxon>Spermatophyta</taxon>
        <taxon>Magnoliopsida</taxon>
        <taxon>eudicotyledons</taxon>
        <taxon>Gunneridae</taxon>
        <taxon>Pentapetalae</taxon>
        <taxon>asterids</taxon>
        <taxon>campanulids</taxon>
        <taxon>Asterales</taxon>
        <taxon>Asteraceae</taxon>
        <taxon>Asteroideae</taxon>
        <taxon>Heliantheae alliance</taxon>
        <taxon>Tageteae</taxon>
        <taxon>Tagetes</taxon>
    </lineage>
</organism>
<dbReference type="PANTHER" id="PTHR23322">
    <property type="entry name" value="FAS-ASSOCIATED PROTEIN"/>
    <property type="match status" value="1"/>
</dbReference>
<evidence type="ECO:0000313" key="3">
    <source>
        <dbReference type="EMBL" id="KAK1427659.1"/>
    </source>
</evidence>
<dbReference type="Pfam" id="PF21021">
    <property type="entry name" value="FAF1"/>
    <property type="match status" value="1"/>
</dbReference>
<dbReference type="CDD" id="cd01767">
    <property type="entry name" value="UBX"/>
    <property type="match status" value="1"/>
</dbReference>
<evidence type="ECO:0000256" key="1">
    <source>
        <dbReference type="ARBA" id="ARBA00022786"/>
    </source>
</evidence>
<dbReference type="EMBL" id="JAUHHV010000004">
    <property type="protein sequence ID" value="KAK1427659.1"/>
    <property type="molecule type" value="Genomic_DNA"/>
</dbReference>
<evidence type="ECO:0000313" key="4">
    <source>
        <dbReference type="Proteomes" id="UP001229421"/>
    </source>
</evidence>
<accession>A0AAD8KS01</accession>
<dbReference type="GO" id="GO:0043130">
    <property type="term" value="F:ubiquitin binding"/>
    <property type="evidence" value="ECO:0007669"/>
    <property type="project" value="TreeGrafter"/>
</dbReference>
<reference evidence="3" key="1">
    <citation type="journal article" date="2023" name="bioRxiv">
        <title>Improved chromosome-level genome assembly for marigold (Tagetes erecta).</title>
        <authorList>
            <person name="Jiang F."/>
            <person name="Yuan L."/>
            <person name="Wang S."/>
            <person name="Wang H."/>
            <person name="Xu D."/>
            <person name="Wang A."/>
            <person name="Fan W."/>
        </authorList>
    </citation>
    <scope>NUCLEOTIDE SEQUENCE</scope>
    <source>
        <strain evidence="3">WSJ</strain>
        <tissue evidence="3">Leaf</tissue>
    </source>
</reference>
<dbReference type="PANTHER" id="PTHR23322:SF71">
    <property type="entry name" value="UBIQUITIN-ASSOCIATED (UBA) PROTEIN-RELATED"/>
    <property type="match status" value="1"/>
</dbReference>
<comment type="caution">
    <text evidence="3">The sequence shown here is derived from an EMBL/GenBank/DDBJ whole genome shotgun (WGS) entry which is preliminary data.</text>
</comment>
<dbReference type="SUPFAM" id="SSF52833">
    <property type="entry name" value="Thioredoxin-like"/>
    <property type="match status" value="1"/>
</dbReference>